<organism evidence="5 6">
    <name type="scientific">Litoribacillus peritrichatus</name>
    <dbReference type="NCBI Taxonomy" id="718191"/>
    <lineage>
        <taxon>Bacteria</taxon>
        <taxon>Pseudomonadati</taxon>
        <taxon>Pseudomonadota</taxon>
        <taxon>Gammaproteobacteria</taxon>
        <taxon>Oceanospirillales</taxon>
        <taxon>Oceanospirillaceae</taxon>
        <taxon>Litoribacillus</taxon>
    </lineage>
</organism>
<evidence type="ECO:0000256" key="3">
    <source>
        <dbReference type="SAM" id="MobiDB-lite"/>
    </source>
</evidence>
<proteinExistence type="predicted"/>
<dbReference type="InterPro" id="IPR028871">
    <property type="entry name" value="BlueCu_1_BS"/>
</dbReference>
<dbReference type="RefSeq" id="WP_344799679.1">
    <property type="nucleotide sequence ID" value="NZ_BAABBN010000012.1"/>
</dbReference>
<sequence>MNVVNKFGFMMVAGMFSGAVLAAGTHNGGHEHHQMNHNGGHHSSMMTMNSPVGGPGKESEVNKVIEVITLDTMRYQFKTEPDIKAGDVVKFVVTNQGKITHELSIGDEKEQHAHREMMKKMPDMQHEDGSTISVKPGETETLIWKFAGDGEALFACNIPGHYEAGMSYKAQIK</sequence>
<keyword evidence="2" id="KW-0186">Copper</keyword>
<dbReference type="PANTHER" id="PTHR38439">
    <property type="entry name" value="AURACYANIN-B"/>
    <property type="match status" value="1"/>
</dbReference>
<dbReference type="Proteomes" id="UP001501565">
    <property type="component" value="Unassembled WGS sequence"/>
</dbReference>
<keyword evidence="6" id="KW-1185">Reference proteome</keyword>
<dbReference type="PANTHER" id="PTHR38439:SF3">
    <property type="entry name" value="COPPER-RESISTANT CUPROPROTEIN COPI"/>
    <property type="match status" value="1"/>
</dbReference>
<accession>A0ABP7N0E1</accession>
<comment type="caution">
    <text evidence="5">The sequence shown here is derived from an EMBL/GenBank/DDBJ whole genome shotgun (WGS) entry which is preliminary data.</text>
</comment>
<dbReference type="EMBL" id="BAABBN010000012">
    <property type="protein sequence ID" value="GAA3933731.1"/>
    <property type="molecule type" value="Genomic_DNA"/>
</dbReference>
<dbReference type="SUPFAM" id="SSF49503">
    <property type="entry name" value="Cupredoxins"/>
    <property type="match status" value="1"/>
</dbReference>
<keyword evidence="1" id="KW-0479">Metal-binding</keyword>
<evidence type="ECO:0000256" key="1">
    <source>
        <dbReference type="ARBA" id="ARBA00022723"/>
    </source>
</evidence>
<feature type="signal peptide" evidence="4">
    <location>
        <begin position="1"/>
        <end position="22"/>
    </location>
</feature>
<dbReference type="PROSITE" id="PS00196">
    <property type="entry name" value="COPPER_BLUE"/>
    <property type="match status" value="1"/>
</dbReference>
<keyword evidence="4" id="KW-0732">Signal</keyword>
<evidence type="ECO:0000256" key="4">
    <source>
        <dbReference type="SAM" id="SignalP"/>
    </source>
</evidence>
<dbReference type="Gene3D" id="2.60.40.420">
    <property type="entry name" value="Cupredoxins - blue copper proteins"/>
    <property type="match status" value="1"/>
</dbReference>
<gene>
    <name evidence="5" type="ORF">GCM10022277_32880</name>
</gene>
<dbReference type="InterPro" id="IPR050845">
    <property type="entry name" value="Cu-binding_ET"/>
</dbReference>
<protein>
    <submittedName>
        <fullName evidence="5">Copper-binding protein</fullName>
    </submittedName>
</protein>
<feature type="region of interest" description="Disordered" evidence="3">
    <location>
        <begin position="27"/>
        <end position="58"/>
    </location>
</feature>
<name>A0ABP7N0E1_9GAMM</name>
<dbReference type="InterPro" id="IPR008972">
    <property type="entry name" value="Cupredoxin"/>
</dbReference>
<evidence type="ECO:0000313" key="6">
    <source>
        <dbReference type="Proteomes" id="UP001501565"/>
    </source>
</evidence>
<evidence type="ECO:0000256" key="2">
    <source>
        <dbReference type="ARBA" id="ARBA00023008"/>
    </source>
</evidence>
<evidence type="ECO:0000313" key="5">
    <source>
        <dbReference type="EMBL" id="GAA3933731.1"/>
    </source>
</evidence>
<feature type="chain" id="PRO_5046813367" evidence="4">
    <location>
        <begin position="23"/>
        <end position="173"/>
    </location>
</feature>
<reference evidence="6" key="1">
    <citation type="journal article" date="2019" name="Int. J. Syst. Evol. Microbiol.">
        <title>The Global Catalogue of Microorganisms (GCM) 10K type strain sequencing project: providing services to taxonomists for standard genome sequencing and annotation.</title>
        <authorList>
            <consortium name="The Broad Institute Genomics Platform"/>
            <consortium name="The Broad Institute Genome Sequencing Center for Infectious Disease"/>
            <person name="Wu L."/>
            <person name="Ma J."/>
        </authorList>
    </citation>
    <scope>NUCLEOTIDE SEQUENCE [LARGE SCALE GENOMIC DNA]</scope>
    <source>
        <strain evidence="6">JCM 17551</strain>
    </source>
</reference>